<dbReference type="InterPro" id="IPR023214">
    <property type="entry name" value="HAD_sf"/>
</dbReference>
<dbReference type="Gene3D" id="3.40.50.1000">
    <property type="entry name" value="HAD superfamily/HAD-like"/>
    <property type="match status" value="1"/>
</dbReference>
<dbReference type="InterPro" id="IPR036412">
    <property type="entry name" value="HAD-like_sf"/>
</dbReference>
<dbReference type="CDD" id="cd07516">
    <property type="entry name" value="HAD_Pase"/>
    <property type="match status" value="1"/>
</dbReference>
<dbReference type="PROSITE" id="PS01228">
    <property type="entry name" value="COF_1"/>
    <property type="match status" value="1"/>
</dbReference>
<dbReference type="InterPro" id="IPR000150">
    <property type="entry name" value="Cof"/>
</dbReference>
<dbReference type="PANTHER" id="PTHR10000:SF8">
    <property type="entry name" value="HAD SUPERFAMILY HYDROLASE-LIKE, TYPE 3"/>
    <property type="match status" value="1"/>
</dbReference>
<dbReference type="Gene3D" id="3.30.1240.10">
    <property type="match status" value="1"/>
</dbReference>
<dbReference type="EC" id="3.1.3.-" evidence="1"/>
<dbReference type="GO" id="GO:0016787">
    <property type="term" value="F:hydrolase activity"/>
    <property type="evidence" value="ECO:0007669"/>
    <property type="project" value="UniProtKB-KW"/>
</dbReference>
<dbReference type="PANTHER" id="PTHR10000">
    <property type="entry name" value="PHOSPHOSERINE PHOSPHATASE"/>
    <property type="match status" value="1"/>
</dbReference>
<keyword evidence="2" id="KW-1185">Reference proteome</keyword>
<sequence length="272" mass="29478">MTKDSQIRLVLADVDGTLVTNEKVLTPRASKAVVALSRAQVLFSLTSGRPPKGMQMLVAPLKIALPFAAFNGGQILSPGFDVLIEHTLDDDLVEAITHYLDRHKLDVWFYAGSNWYVPRLDGSHVDHESATVGFSPEVVPGGRVPSGSIVKIVGVSDDHEIIARATDELRGLFGDRMAAEASQPYYLDVTHPRANKGTVVEYLAHWCGITTEEIATIGDMANDIDMFSRSGLAIAMGNAMAEVQQAADRVTASNEEDGFAEAMEELLKLRGQ</sequence>
<accession>A0ABV3Y3S0</accession>
<evidence type="ECO:0000313" key="2">
    <source>
        <dbReference type="Proteomes" id="UP001560267"/>
    </source>
</evidence>
<keyword evidence="1" id="KW-0378">Hydrolase</keyword>
<dbReference type="SUPFAM" id="SSF56784">
    <property type="entry name" value="HAD-like"/>
    <property type="match status" value="1"/>
</dbReference>
<dbReference type="InterPro" id="IPR006379">
    <property type="entry name" value="HAD-SF_hydro_IIB"/>
</dbReference>
<dbReference type="NCBIfam" id="TIGR01484">
    <property type="entry name" value="HAD-SF-IIB"/>
    <property type="match status" value="1"/>
</dbReference>
<protein>
    <submittedName>
        <fullName evidence="1">Cof-type HAD-IIB family hydrolase</fullName>
        <ecNumber evidence="1">3.1.3.-</ecNumber>
    </submittedName>
</protein>
<proteinExistence type="predicted"/>
<dbReference type="RefSeq" id="WP_298404790.1">
    <property type="nucleotide sequence ID" value="NZ_JBFSHR010000040.1"/>
</dbReference>
<comment type="caution">
    <text evidence="1">The sequence shown here is derived from an EMBL/GenBank/DDBJ whole genome shotgun (WGS) entry which is preliminary data.</text>
</comment>
<gene>
    <name evidence="1" type="ORF">AB6A68_10245</name>
</gene>
<organism evidence="1 2">
    <name type="scientific">Ferrimicrobium acidiphilum</name>
    <dbReference type="NCBI Taxonomy" id="121039"/>
    <lineage>
        <taxon>Bacteria</taxon>
        <taxon>Bacillati</taxon>
        <taxon>Actinomycetota</taxon>
        <taxon>Acidimicrobiia</taxon>
        <taxon>Acidimicrobiales</taxon>
        <taxon>Acidimicrobiaceae</taxon>
        <taxon>Ferrimicrobium</taxon>
    </lineage>
</organism>
<dbReference type="NCBIfam" id="TIGR00099">
    <property type="entry name" value="Cof-subfamily"/>
    <property type="match status" value="1"/>
</dbReference>
<dbReference type="EMBL" id="JBFSHR010000040">
    <property type="protein sequence ID" value="MEX6430208.1"/>
    <property type="molecule type" value="Genomic_DNA"/>
</dbReference>
<name>A0ABV3Y3S0_9ACTN</name>
<dbReference type="SFLD" id="SFLDG01140">
    <property type="entry name" value="C2.B:_Phosphomannomutase_and_P"/>
    <property type="match status" value="1"/>
</dbReference>
<evidence type="ECO:0000313" key="1">
    <source>
        <dbReference type="EMBL" id="MEX6430208.1"/>
    </source>
</evidence>
<dbReference type="SFLD" id="SFLDS00003">
    <property type="entry name" value="Haloacid_Dehalogenase"/>
    <property type="match status" value="1"/>
</dbReference>
<dbReference type="Pfam" id="PF08282">
    <property type="entry name" value="Hydrolase_3"/>
    <property type="match status" value="1"/>
</dbReference>
<dbReference type="Proteomes" id="UP001560267">
    <property type="component" value="Unassembled WGS sequence"/>
</dbReference>
<reference evidence="1 2" key="1">
    <citation type="submission" date="2024-07" db="EMBL/GenBank/DDBJ databases">
        <title>Draft Genome Sequence of Ferrimicrobium acidiphilum Strain YE2023, Isolated from a Pulp of Bioleach Reactor.</title>
        <authorList>
            <person name="Elkina Y.A."/>
            <person name="Bulaeva A.G."/>
            <person name="Beletsky A.V."/>
            <person name="Mardanov A.V."/>
        </authorList>
    </citation>
    <scope>NUCLEOTIDE SEQUENCE [LARGE SCALE GENOMIC DNA]</scope>
    <source>
        <strain evidence="1 2">YE2023</strain>
    </source>
</reference>